<gene>
    <name evidence="1" type="ORF">GHC57_16380</name>
</gene>
<dbReference type="AlphaFoldDB" id="A0A7X2D6A5"/>
<accession>A0A7X2D6A5</accession>
<reference evidence="1 2" key="1">
    <citation type="submission" date="2019-10" db="EMBL/GenBank/DDBJ databases">
        <title>Draft whole-genome sequence of the purple nonsulfur photosynthetic bacterium Roseospira navarrensis DSM 15114.</title>
        <authorList>
            <person name="Kyndt J.A."/>
            <person name="Meyer T.E."/>
        </authorList>
    </citation>
    <scope>NUCLEOTIDE SEQUENCE [LARGE SCALE GENOMIC DNA]</scope>
    <source>
        <strain evidence="1 2">DSM 15114</strain>
    </source>
</reference>
<protein>
    <submittedName>
        <fullName evidence="1">Uncharacterized protein</fullName>
    </submittedName>
</protein>
<organism evidence="1 2">
    <name type="scientific">Roseospira navarrensis</name>
    <dbReference type="NCBI Taxonomy" id="140058"/>
    <lineage>
        <taxon>Bacteria</taxon>
        <taxon>Pseudomonadati</taxon>
        <taxon>Pseudomonadota</taxon>
        <taxon>Alphaproteobacteria</taxon>
        <taxon>Rhodospirillales</taxon>
        <taxon>Rhodospirillaceae</taxon>
        <taxon>Roseospira</taxon>
    </lineage>
</organism>
<sequence length="302" mass="32015">MDMTPAEAARARPDHVGVARTLADLYALDRARRPDLLVLAGGLAGPGVPEALTRPDWPLRLVTGLRLPEAHPWLFAGEAERATPEQHRALGPGDLERLARAAGLDGAARGNVRCTWWIRRYDDAPDSAAGSLAFFRDLLTAQETGDLPAALLAALVDLLAAAEACGAALFVEQVTIILAKDPGDGLTTLTPLLHADEYYGPRQTAIASLTEPGWSRRGGALFLPTRRMCDLDALGPLDLDGVDRRLSDGPIVTPGSGDVMIYDGMIGPDGVTDRGRGVPHLSADRAGDSARLVVLMRHVPPG</sequence>
<comment type="caution">
    <text evidence="1">The sequence shown here is derived from an EMBL/GenBank/DDBJ whole genome shotgun (WGS) entry which is preliminary data.</text>
</comment>
<name>A0A7X2D6A5_9PROT</name>
<dbReference type="RefSeq" id="WP_153346212.1">
    <property type="nucleotide sequence ID" value="NZ_WIVE01000070.1"/>
</dbReference>
<evidence type="ECO:0000313" key="2">
    <source>
        <dbReference type="Proteomes" id="UP000434582"/>
    </source>
</evidence>
<keyword evidence="2" id="KW-1185">Reference proteome</keyword>
<proteinExistence type="predicted"/>
<dbReference type="Proteomes" id="UP000434582">
    <property type="component" value="Unassembled WGS sequence"/>
</dbReference>
<dbReference type="EMBL" id="WIVE01000070">
    <property type="protein sequence ID" value="MQX38095.1"/>
    <property type="molecule type" value="Genomic_DNA"/>
</dbReference>
<evidence type="ECO:0000313" key="1">
    <source>
        <dbReference type="EMBL" id="MQX38095.1"/>
    </source>
</evidence>
<dbReference type="OrthoDB" id="8477626at2"/>